<evidence type="ECO:0000256" key="1">
    <source>
        <dbReference type="SAM" id="MobiDB-lite"/>
    </source>
</evidence>
<dbReference type="OMA" id="HEGQTTN"/>
<sequence>MSRHRRQPSRALPLDFNVDGDDGPAGTKGATSLDGSQNQNPGAGSGGGRRDAGKGQEGNSNKPPPATGSRSSAEGGAGNKSRDDASGGP</sequence>
<reference evidence="2" key="1">
    <citation type="submission" date="2019-03" db="EMBL/GenBank/DDBJ databases">
        <title>WGS assembly of Setaria viridis.</title>
        <authorList>
            <person name="Huang P."/>
            <person name="Jenkins J."/>
            <person name="Grimwood J."/>
            <person name="Barry K."/>
            <person name="Healey A."/>
            <person name="Mamidi S."/>
            <person name="Sreedasyam A."/>
            <person name="Shu S."/>
            <person name="Feldman M."/>
            <person name="Wu J."/>
            <person name="Yu Y."/>
            <person name="Chen C."/>
            <person name="Johnson J."/>
            <person name="Rokhsar D."/>
            <person name="Baxter I."/>
            <person name="Schmutz J."/>
            <person name="Brutnell T."/>
            <person name="Kellogg E."/>
        </authorList>
    </citation>
    <scope>NUCLEOTIDE SEQUENCE [LARGE SCALE GENOMIC DNA]</scope>
</reference>
<evidence type="ECO:0000313" key="3">
    <source>
        <dbReference type="Proteomes" id="UP000298652"/>
    </source>
</evidence>
<dbReference type="AlphaFoldDB" id="A0A4U6UUI3"/>
<name>A0A4U6UUI3_SETVI</name>
<accession>A0A4U6UUI3</accession>
<feature type="compositionally biased region" description="Basic and acidic residues" evidence="1">
    <location>
        <begin position="80"/>
        <end position="89"/>
    </location>
</feature>
<proteinExistence type="predicted"/>
<gene>
    <name evidence="2" type="ORF">SEVIR_5G462900v2</name>
</gene>
<protein>
    <submittedName>
        <fullName evidence="2">Uncharacterized protein</fullName>
    </submittedName>
</protein>
<organism evidence="2 3">
    <name type="scientific">Setaria viridis</name>
    <name type="common">Green bristlegrass</name>
    <name type="synonym">Setaria italica subsp. viridis</name>
    <dbReference type="NCBI Taxonomy" id="4556"/>
    <lineage>
        <taxon>Eukaryota</taxon>
        <taxon>Viridiplantae</taxon>
        <taxon>Streptophyta</taxon>
        <taxon>Embryophyta</taxon>
        <taxon>Tracheophyta</taxon>
        <taxon>Spermatophyta</taxon>
        <taxon>Magnoliopsida</taxon>
        <taxon>Liliopsida</taxon>
        <taxon>Poales</taxon>
        <taxon>Poaceae</taxon>
        <taxon>PACMAD clade</taxon>
        <taxon>Panicoideae</taxon>
        <taxon>Panicodae</taxon>
        <taxon>Paniceae</taxon>
        <taxon>Cenchrinae</taxon>
        <taxon>Setaria</taxon>
    </lineage>
</organism>
<dbReference type="EMBL" id="CM016556">
    <property type="protein sequence ID" value="TKW18904.1"/>
    <property type="molecule type" value="Genomic_DNA"/>
</dbReference>
<dbReference type="Gramene" id="TKW18904">
    <property type="protein sequence ID" value="TKW18904"/>
    <property type="gene ID" value="SEVIR_5G462900v2"/>
</dbReference>
<dbReference type="Proteomes" id="UP000298652">
    <property type="component" value="Chromosome 5"/>
</dbReference>
<evidence type="ECO:0000313" key="2">
    <source>
        <dbReference type="EMBL" id="TKW18904.1"/>
    </source>
</evidence>
<feature type="region of interest" description="Disordered" evidence="1">
    <location>
        <begin position="1"/>
        <end position="89"/>
    </location>
</feature>
<keyword evidence="3" id="KW-1185">Reference proteome</keyword>